<evidence type="ECO:0000256" key="10">
    <source>
        <dbReference type="ARBA" id="ARBA00023204"/>
    </source>
</evidence>
<dbReference type="GO" id="GO:0005524">
    <property type="term" value="F:ATP binding"/>
    <property type="evidence" value="ECO:0007669"/>
    <property type="project" value="UniProtKB-KW"/>
</dbReference>
<name>A0A9J7DZQ0_SPOLT</name>
<comment type="similarity">
    <text evidence="3">Belongs to the SMC family. SMC6 subfamily.</text>
</comment>
<keyword evidence="6" id="KW-0227">DNA damage</keyword>
<dbReference type="SUPFAM" id="SSF75553">
    <property type="entry name" value="Smc hinge domain"/>
    <property type="match status" value="1"/>
</dbReference>
<keyword evidence="8 12" id="KW-0175">Coiled coil</keyword>
<keyword evidence="4" id="KW-0158">Chromosome</keyword>
<keyword evidence="9" id="KW-0233">DNA recombination</keyword>
<proteinExistence type="inferred from homology"/>
<dbReference type="CTD" id="79677"/>
<dbReference type="GeneID" id="111352858"/>
<dbReference type="AlphaFoldDB" id="A0A9J7DZQ0"/>
<feature type="compositionally biased region" description="Basic and acidic residues" evidence="13">
    <location>
        <begin position="384"/>
        <end position="402"/>
    </location>
</feature>
<dbReference type="Pfam" id="PF02463">
    <property type="entry name" value="SMC_N"/>
    <property type="match status" value="1"/>
</dbReference>
<evidence type="ECO:0000259" key="14">
    <source>
        <dbReference type="Pfam" id="PF02463"/>
    </source>
</evidence>
<keyword evidence="5" id="KW-0547">Nucleotide-binding</keyword>
<keyword evidence="11" id="KW-0539">Nucleus</keyword>
<dbReference type="GO" id="GO:0003697">
    <property type="term" value="F:single-stranded DNA binding"/>
    <property type="evidence" value="ECO:0007669"/>
    <property type="project" value="TreeGrafter"/>
</dbReference>
<evidence type="ECO:0000313" key="17">
    <source>
        <dbReference type="RefSeq" id="XP_022821296.1"/>
    </source>
</evidence>
<dbReference type="InterPro" id="IPR027417">
    <property type="entry name" value="P-loop_NTPase"/>
</dbReference>
<feature type="domain" description="RecF/RecN/SMC N-terminal" evidence="14">
    <location>
        <begin position="750"/>
        <end position="1003"/>
    </location>
</feature>
<dbReference type="GO" id="GO:0005634">
    <property type="term" value="C:nucleus"/>
    <property type="evidence" value="ECO:0007669"/>
    <property type="project" value="UniProtKB-SubCell"/>
</dbReference>
<dbReference type="Proteomes" id="UP000301870">
    <property type="component" value="Chromosome 16"/>
</dbReference>
<dbReference type="Gene3D" id="3.40.50.300">
    <property type="entry name" value="P-loop containing nucleotide triphosphate hydrolases"/>
    <property type="match status" value="2"/>
</dbReference>
<dbReference type="GO" id="GO:0030915">
    <property type="term" value="C:Smc5-Smc6 complex"/>
    <property type="evidence" value="ECO:0007669"/>
    <property type="project" value="TreeGrafter"/>
</dbReference>
<feature type="region of interest" description="Disordered" evidence="13">
    <location>
        <begin position="357"/>
        <end position="422"/>
    </location>
</feature>
<keyword evidence="16" id="KW-1185">Reference proteome</keyword>
<evidence type="ECO:0000256" key="9">
    <source>
        <dbReference type="ARBA" id="ARBA00023172"/>
    </source>
</evidence>
<organism evidence="16 17">
    <name type="scientific">Spodoptera litura</name>
    <name type="common">Asian cotton leafworm</name>
    <dbReference type="NCBI Taxonomy" id="69820"/>
    <lineage>
        <taxon>Eukaryota</taxon>
        <taxon>Metazoa</taxon>
        <taxon>Ecdysozoa</taxon>
        <taxon>Arthropoda</taxon>
        <taxon>Hexapoda</taxon>
        <taxon>Insecta</taxon>
        <taxon>Pterygota</taxon>
        <taxon>Neoptera</taxon>
        <taxon>Endopterygota</taxon>
        <taxon>Lepidoptera</taxon>
        <taxon>Glossata</taxon>
        <taxon>Ditrysia</taxon>
        <taxon>Noctuoidea</taxon>
        <taxon>Noctuidae</taxon>
        <taxon>Amphipyrinae</taxon>
        <taxon>Spodoptera</taxon>
    </lineage>
</organism>
<evidence type="ECO:0000256" key="7">
    <source>
        <dbReference type="ARBA" id="ARBA00022840"/>
    </source>
</evidence>
<comment type="subcellular location">
    <subcellularLocation>
        <location evidence="2">Chromosome</location>
    </subcellularLocation>
    <subcellularLocation>
        <location evidence="1">Nucleus</location>
    </subcellularLocation>
</comment>
<dbReference type="GO" id="GO:0035861">
    <property type="term" value="C:site of double-strand break"/>
    <property type="evidence" value="ECO:0007669"/>
    <property type="project" value="TreeGrafter"/>
</dbReference>
<dbReference type="InterPro" id="IPR003395">
    <property type="entry name" value="RecF/RecN/SMC_N"/>
</dbReference>
<accession>A0A9J7DZQ0</accession>
<feature type="compositionally biased region" description="Low complexity" evidence="13">
    <location>
        <begin position="373"/>
        <end position="383"/>
    </location>
</feature>
<feature type="compositionally biased region" description="Basic and acidic residues" evidence="13">
    <location>
        <begin position="361"/>
        <end position="372"/>
    </location>
</feature>
<evidence type="ECO:0000256" key="5">
    <source>
        <dbReference type="ARBA" id="ARBA00022741"/>
    </source>
</evidence>
<evidence type="ECO:0000256" key="1">
    <source>
        <dbReference type="ARBA" id="ARBA00004123"/>
    </source>
</evidence>
<feature type="coiled-coil region" evidence="12">
    <location>
        <begin position="711"/>
        <end position="766"/>
    </location>
</feature>
<dbReference type="GO" id="GO:0051276">
    <property type="term" value="P:chromosome organization"/>
    <property type="evidence" value="ECO:0007669"/>
    <property type="project" value="InterPro"/>
</dbReference>
<evidence type="ECO:0000256" key="8">
    <source>
        <dbReference type="ARBA" id="ARBA00023054"/>
    </source>
</evidence>
<evidence type="ECO:0000313" key="16">
    <source>
        <dbReference type="Proteomes" id="UP000301870"/>
    </source>
</evidence>
<dbReference type="PANTHER" id="PTHR19306:SF6">
    <property type="entry name" value="STRUCTURAL MAINTENANCE OF CHROMOSOMES PROTEIN 6"/>
    <property type="match status" value="1"/>
</dbReference>
<dbReference type="InterPro" id="IPR038729">
    <property type="entry name" value="Rad50/SbcC_AAA"/>
</dbReference>
<dbReference type="InterPro" id="IPR036277">
    <property type="entry name" value="SMC_hinge_sf"/>
</dbReference>
<feature type="region of interest" description="Disordered" evidence="13">
    <location>
        <begin position="649"/>
        <end position="668"/>
    </location>
</feature>
<evidence type="ECO:0000256" key="4">
    <source>
        <dbReference type="ARBA" id="ARBA00022454"/>
    </source>
</evidence>
<evidence type="ECO:0000256" key="12">
    <source>
        <dbReference type="SAM" id="Coils"/>
    </source>
</evidence>
<gene>
    <name evidence="17" type="primary">LOC111352858</name>
</gene>
<dbReference type="SUPFAM" id="SSF52540">
    <property type="entry name" value="P-loop containing nucleoside triphosphate hydrolases"/>
    <property type="match status" value="1"/>
</dbReference>
<dbReference type="GO" id="GO:0000724">
    <property type="term" value="P:double-strand break repair via homologous recombination"/>
    <property type="evidence" value="ECO:0007669"/>
    <property type="project" value="TreeGrafter"/>
</dbReference>
<dbReference type="GO" id="GO:0016887">
    <property type="term" value="F:ATP hydrolysis activity"/>
    <property type="evidence" value="ECO:0007669"/>
    <property type="project" value="InterPro"/>
</dbReference>
<keyword evidence="10" id="KW-0234">DNA repair</keyword>
<dbReference type="PANTHER" id="PTHR19306">
    <property type="entry name" value="STRUCTURAL MAINTENANCE OF CHROMOSOMES 5,6 SMC5, SMC6"/>
    <property type="match status" value="1"/>
</dbReference>
<keyword evidence="7" id="KW-0067">ATP-binding</keyword>
<evidence type="ECO:0000259" key="15">
    <source>
        <dbReference type="Pfam" id="PF13476"/>
    </source>
</evidence>
<dbReference type="RefSeq" id="XP_022821296.1">
    <property type="nucleotide sequence ID" value="XM_022965528.1"/>
</dbReference>
<dbReference type="KEGG" id="sliu:111352858"/>
<evidence type="ECO:0000256" key="11">
    <source>
        <dbReference type="ARBA" id="ARBA00023242"/>
    </source>
</evidence>
<protein>
    <submittedName>
        <fullName evidence="17">Structural maintenance of chromosomes protein 6</fullName>
    </submittedName>
</protein>
<reference evidence="17" key="1">
    <citation type="submission" date="2025-08" db="UniProtKB">
        <authorList>
            <consortium name="RefSeq"/>
        </authorList>
    </citation>
    <scope>IDENTIFICATION</scope>
    <source>
        <strain evidence="17">Ishihara</strain>
        <tissue evidence="17">Whole body</tissue>
    </source>
</reference>
<feature type="domain" description="Rad50/SbcC-type AAA" evidence="15">
    <location>
        <begin position="17"/>
        <end position="317"/>
    </location>
</feature>
<evidence type="ECO:0000256" key="13">
    <source>
        <dbReference type="SAM" id="MobiDB-lite"/>
    </source>
</evidence>
<feature type="coiled-coil region" evidence="12">
    <location>
        <begin position="836"/>
        <end position="882"/>
    </location>
</feature>
<sequence length="1039" mass="116886">MDTDTSETVDTDGSIVSIHVRNFFCHDNLEVNLNKNVNFIVGRNGSGKSAILTALVVGLGGRASDTNRGSNLRSFIKKGANSATIEIKIKNNSPQAYKHHIYGDYITIVRHINASGGSSYKIKSASGEIISTKYDDVNAITLAHDIQVDNPISVLNQDDARSFHASDAKKKFALFRKATNLEVTENNYKIALGNCNRAKAVSKRKLEACAELEEEYKKRQAQLDQWKSREEITALSKTLQNEFYWSEVVELEREARKIQEKCDKEKATMDELREKLNSMEQNYGSNTSAIDELKNLLNEKSAEKSTLEEQLRKLESEVNSVQTCIRTSQNNTSKYTDSLNREKRKIADLEREIQNIGSGEAESRRAELESTAERATQAAAATRARYDTAQHEAAQARDHAAHEQALAEQADQRAQRQRSTLQQLKQQLRELESSGNDSLAVYGPNMVELVQRVNAAAAKGHFSQKPRGPIGAYLKLREKKWGGALEHIIGGSIQSFCVNTPDDMRKLFQIMEQVYGSRPKPGVTCSKFLNRVHDVRGRRVHAGNFRSALDWLDVADPVISNFLIDNIGCECVLLVPDHENAVSLADNEANVPENCSKIVTLDSTEYHPAPNYRSYGGSGKQSRCLHLSTAERKKQMVSDIKDKEATLQDLESEAAERSQQAKLAREQERAAGRKLQALLGELHRADGAARLAREALGQQQAPQHAVLVDELNISKDKMAALQRQVDELASKEAEYRQKLDDYDTRMRKLKKQLGEVNATCRSTREEIDTEQIKMDQGVMKRKSFEHHLREGNIKMTQVAVILEEKHAIIKKKIEIAERLCPRMPNPRDKLTVTNQLKKLEVKLKSIRSDADGLSEAEVTERLVDVKRKYQQTSNALKHLKELLDVLNPTTDHHLRDCVKRQTSVVRTVEHIFQAILLVRGYRGHLVVDLSRHTLEILCSGREGNNRAASSTSSLSGGERSYSTVAFIMALWECVSLPFCFMDEFDVFMDNVNRKAVMEMLIDHALKNTKRQYVFLTPQDTSSVTSGPKISIHLMADPRP</sequence>
<evidence type="ECO:0000256" key="2">
    <source>
        <dbReference type="ARBA" id="ARBA00004286"/>
    </source>
</evidence>
<dbReference type="Pfam" id="PF13476">
    <property type="entry name" value="AAA_23"/>
    <property type="match status" value="1"/>
</dbReference>
<dbReference type="GO" id="GO:0003684">
    <property type="term" value="F:damaged DNA binding"/>
    <property type="evidence" value="ECO:0007669"/>
    <property type="project" value="TreeGrafter"/>
</dbReference>
<evidence type="ECO:0000256" key="6">
    <source>
        <dbReference type="ARBA" id="ARBA00022763"/>
    </source>
</evidence>
<evidence type="ECO:0000256" key="3">
    <source>
        <dbReference type="ARBA" id="ARBA00006793"/>
    </source>
</evidence>
<dbReference type="OrthoDB" id="10072614at2759"/>